<accession>A0A0C9YSK9</accession>
<feature type="non-terminal residue" evidence="1">
    <location>
        <position position="1"/>
    </location>
</feature>
<proteinExistence type="predicted"/>
<dbReference type="EMBL" id="KN834004">
    <property type="protein sequence ID" value="KIK13297.1"/>
    <property type="molecule type" value="Genomic_DNA"/>
</dbReference>
<reference evidence="1 2" key="1">
    <citation type="submission" date="2014-04" db="EMBL/GenBank/DDBJ databases">
        <authorList>
            <consortium name="DOE Joint Genome Institute"/>
            <person name="Kuo A."/>
            <person name="Kohler A."/>
            <person name="Costa M.D."/>
            <person name="Nagy L.G."/>
            <person name="Floudas D."/>
            <person name="Copeland A."/>
            <person name="Barry K.W."/>
            <person name="Cichocki N."/>
            <person name="Veneault-Fourrey C."/>
            <person name="LaButti K."/>
            <person name="Lindquist E.A."/>
            <person name="Lipzen A."/>
            <person name="Lundell T."/>
            <person name="Morin E."/>
            <person name="Murat C."/>
            <person name="Sun H."/>
            <person name="Tunlid A."/>
            <person name="Henrissat B."/>
            <person name="Grigoriev I.V."/>
            <person name="Hibbett D.S."/>
            <person name="Martin F."/>
            <person name="Nordberg H.P."/>
            <person name="Cantor M.N."/>
            <person name="Hua S.X."/>
        </authorList>
    </citation>
    <scope>NUCLEOTIDE SEQUENCE [LARGE SCALE GENOMIC DNA]</scope>
    <source>
        <strain evidence="1 2">441</strain>
    </source>
</reference>
<dbReference type="STRING" id="765257.A0A0C9YSK9"/>
<evidence type="ECO:0000313" key="1">
    <source>
        <dbReference type="EMBL" id="KIK13297.1"/>
    </source>
</evidence>
<protein>
    <recommendedName>
        <fullName evidence="3">Myb/SANT-like domain-containing protein</fullName>
    </recommendedName>
</protein>
<sequence>MATEDPGVETEPKLCADWTPKEVTALIRYLHEHHVERGDTGNFCQSTYANVAKHLHPLHVSGKIKDHKNVSIKWGALKQTYNAIVTYRSKSGEHWDNECGANIGGALAVESWGKYIAVKGNVHMKPFHNKGWEYLEYLEDIF</sequence>
<organism evidence="1 2">
    <name type="scientific">Pisolithus microcarpus 441</name>
    <dbReference type="NCBI Taxonomy" id="765257"/>
    <lineage>
        <taxon>Eukaryota</taxon>
        <taxon>Fungi</taxon>
        <taxon>Dikarya</taxon>
        <taxon>Basidiomycota</taxon>
        <taxon>Agaricomycotina</taxon>
        <taxon>Agaricomycetes</taxon>
        <taxon>Agaricomycetidae</taxon>
        <taxon>Boletales</taxon>
        <taxon>Sclerodermatineae</taxon>
        <taxon>Pisolithaceae</taxon>
        <taxon>Pisolithus</taxon>
    </lineage>
</organism>
<evidence type="ECO:0008006" key="3">
    <source>
        <dbReference type="Google" id="ProtNLM"/>
    </source>
</evidence>
<name>A0A0C9YSK9_9AGAM</name>
<dbReference type="Proteomes" id="UP000054018">
    <property type="component" value="Unassembled WGS sequence"/>
</dbReference>
<dbReference type="HOGENOM" id="CLU_082499_5_1_1"/>
<dbReference type="AlphaFoldDB" id="A0A0C9YSK9"/>
<keyword evidence="2" id="KW-1185">Reference proteome</keyword>
<evidence type="ECO:0000313" key="2">
    <source>
        <dbReference type="Proteomes" id="UP000054018"/>
    </source>
</evidence>
<gene>
    <name evidence="1" type="ORF">PISMIDRAFT_119094</name>
</gene>
<reference evidence="2" key="2">
    <citation type="submission" date="2015-01" db="EMBL/GenBank/DDBJ databases">
        <title>Evolutionary Origins and Diversification of the Mycorrhizal Mutualists.</title>
        <authorList>
            <consortium name="DOE Joint Genome Institute"/>
            <consortium name="Mycorrhizal Genomics Consortium"/>
            <person name="Kohler A."/>
            <person name="Kuo A."/>
            <person name="Nagy L.G."/>
            <person name="Floudas D."/>
            <person name="Copeland A."/>
            <person name="Barry K.W."/>
            <person name="Cichocki N."/>
            <person name="Veneault-Fourrey C."/>
            <person name="LaButti K."/>
            <person name="Lindquist E.A."/>
            <person name="Lipzen A."/>
            <person name="Lundell T."/>
            <person name="Morin E."/>
            <person name="Murat C."/>
            <person name="Riley R."/>
            <person name="Ohm R."/>
            <person name="Sun H."/>
            <person name="Tunlid A."/>
            <person name="Henrissat B."/>
            <person name="Grigoriev I.V."/>
            <person name="Hibbett D.S."/>
            <person name="Martin F."/>
        </authorList>
    </citation>
    <scope>NUCLEOTIDE SEQUENCE [LARGE SCALE GENOMIC DNA]</scope>
    <source>
        <strain evidence="2">441</strain>
    </source>
</reference>